<gene>
    <name evidence="1" type="ORF">LEP1GSC172_4434</name>
</gene>
<protein>
    <submittedName>
        <fullName evidence="1">Uncharacterized protein</fullName>
    </submittedName>
</protein>
<name>M6VFJ8_9LEPT</name>
<evidence type="ECO:0000313" key="1">
    <source>
        <dbReference type="EMBL" id="EMO53826.1"/>
    </source>
</evidence>
<dbReference type="EMBL" id="AKWD02000038">
    <property type="protein sequence ID" value="EMO53826.1"/>
    <property type="molecule type" value="Genomic_DNA"/>
</dbReference>
<comment type="caution">
    <text evidence="1">The sequence shown here is derived from an EMBL/GenBank/DDBJ whole genome shotgun (WGS) entry which is preliminary data.</text>
</comment>
<proteinExistence type="predicted"/>
<dbReference type="AlphaFoldDB" id="M6VFJ8"/>
<reference evidence="1 2" key="1">
    <citation type="submission" date="2013-01" db="EMBL/GenBank/DDBJ databases">
        <authorList>
            <person name="Harkins D.M."/>
            <person name="Durkin A.S."/>
            <person name="Brinkac L.M."/>
            <person name="Haft D.H."/>
            <person name="Selengut J.D."/>
            <person name="Sanka R."/>
            <person name="DePew J."/>
            <person name="Purushe J."/>
            <person name="Matthias M.A."/>
            <person name="Vinetz J.M."/>
            <person name="Sutton G.G."/>
            <person name="Nierman W.C."/>
            <person name="Fouts D.E."/>
        </authorList>
    </citation>
    <scope>NUCLEOTIDE SEQUENCE [LARGE SCALE GENOMIC DNA]</scope>
    <source>
        <strain evidence="1 2">HAI1536</strain>
    </source>
</reference>
<dbReference type="Proteomes" id="UP000012112">
    <property type="component" value="Unassembled WGS sequence"/>
</dbReference>
<accession>M6VFJ8</accession>
<organism evidence="1 2">
    <name type="scientific">Leptospira noguchii</name>
    <dbReference type="NCBI Taxonomy" id="28182"/>
    <lineage>
        <taxon>Bacteria</taxon>
        <taxon>Pseudomonadati</taxon>
        <taxon>Spirochaetota</taxon>
        <taxon>Spirochaetia</taxon>
        <taxon>Leptospirales</taxon>
        <taxon>Leptospiraceae</taxon>
        <taxon>Leptospira</taxon>
    </lineage>
</organism>
<sequence>MSFLLVFDYLLCGSPLAPKPSEQRLEIFKIFSNHLLPEIKL</sequence>
<evidence type="ECO:0000313" key="2">
    <source>
        <dbReference type="Proteomes" id="UP000012112"/>
    </source>
</evidence>